<evidence type="ECO:0000313" key="1">
    <source>
        <dbReference type="EMBL" id="THF56229.1"/>
    </source>
</evidence>
<dbReference type="Proteomes" id="UP000307956">
    <property type="component" value="Unassembled WGS sequence"/>
</dbReference>
<evidence type="ECO:0000313" key="2">
    <source>
        <dbReference type="Proteomes" id="UP000307956"/>
    </source>
</evidence>
<comment type="caution">
    <text evidence="1">The sequence shown here is derived from an EMBL/GenBank/DDBJ whole genome shotgun (WGS) entry which is preliminary data.</text>
</comment>
<dbReference type="InterPro" id="IPR024423">
    <property type="entry name" value="DUF3050"/>
</dbReference>
<dbReference type="AlphaFoldDB" id="A0A4S4ABA3"/>
<dbReference type="EMBL" id="SSOD01000021">
    <property type="protein sequence ID" value="THF56229.1"/>
    <property type="molecule type" value="Genomic_DNA"/>
</dbReference>
<dbReference type="Pfam" id="PF11251">
    <property type="entry name" value="DUF3050"/>
    <property type="match status" value="1"/>
</dbReference>
<gene>
    <name evidence="1" type="ORF">E6O51_19750</name>
</gene>
<keyword evidence="2" id="KW-1185">Reference proteome</keyword>
<accession>A0A4S4ABA3</accession>
<dbReference type="OrthoDB" id="9791270at2"/>
<dbReference type="Gene3D" id="1.20.910.10">
    <property type="entry name" value="Heme oxygenase-like"/>
    <property type="match status" value="1"/>
</dbReference>
<dbReference type="RefSeq" id="WP_136386737.1">
    <property type="nucleotide sequence ID" value="NZ_SSOD01000021.1"/>
</dbReference>
<proteinExistence type="predicted"/>
<sequence length="275" mass="30760">MAKRIDLFSTPIAAPLMERIEAKSIEMKNHRVFGLLHTIDDLHTFMSWHVFAVWDFMSLVKRLQIEFTSLNLPWTPPRNPETARLINEIVLGEETDVAPPSSHLSHYELYIAAMEEVGACALQITTFTDLLAANMPISDALKLINAPAAIREFVTSTVNLATKGSVEQVLGSFVFGREDAIPEMFQSLLRTWKIDKEAAPTFVFYLQRHIQLDADEHAPAAMRMLADQVAGDTGRLVALLEAAIAAIKQRIKLWDSLAETLESQRSPHQELAEGV</sequence>
<organism evidence="1 2">
    <name type="scientific">Pseudothauera rhizosphaerae</name>
    <dbReference type="NCBI Taxonomy" id="2565932"/>
    <lineage>
        <taxon>Bacteria</taxon>
        <taxon>Pseudomonadati</taxon>
        <taxon>Pseudomonadota</taxon>
        <taxon>Betaproteobacteria</taxon>
        <taxon>Rhodocyclales</taxon>
        <taxon>Zoogloeaceae</taxon>
        <taxon>Pseudothauera</taxon>
    </lineage>
</organism>
<name>A0A4S4ABA3_9RHOO</name>
<dbReference type="InterPro" id="IPR016084">
    <property type="entry name" value="Haem_Oase-like_multi-hlx"/>
</dbReference>
<protein>
    <submittedName>
        <fullName evidence="1">DUF3050 domain-containing protein</fullName>
    </submittedName>
</protein>
<reference evidence="1 2" key="1">
    <citation type="submission" date="2019-04" db="EMBL/GenBank/DDBJ databases">
        <title>Azoarcus rhizosphaerae sp. nov. isolated from rhizosphere of Ficus religiosa.</title>
        <authorList>
            <person name="Lin S.-Y."/>
            <person name="Hameed A."/>
            <person name="Hsu Y.-H."/>
            <person name="Young C.-C."/>
        </authorList>
    </citation>
    <scope>NUCLEOTIDE SEQUENCE [LARGE SCALE GENOMIC DNA]</scope>
    <source>
        <strain evidence="1 2">CC-YHH848</strain>
    </source>
</reference>